<evidence type="ECO:0000313" key="10">
    <source>
        <dbReference type="Proteomes" id="UP001364890"/>
    </source>
</evidence>
<evidence type="ECO:0000256" key="3">
    <source>
        <dbReference type="ARBA" id="ARBA00022475"/>
    </source>
</evidence>
<protein>
    <submittedName>
        <fullName evidence="9">DUF421 domain-containing protein</fullName>
    </submittedName>
</protein>
<organism evidence="9 10">
    <name type="scientific">Psychrobacillus mangrovi</name>
    <dbReference type="NCBI Taxonomy" id="3117745"/>
    <lineage>
        <taxon>Bacteria</taxon>
        <taxon>Bacillati</taxon>
        <taxon>Bacillota</taxon>
        <taxon>Bacilli</taxon>
        <taxon>Bacillales</taxon>
        <taxon>Bacillaceae</taxon>
        <taxon>Psychrobacillus</taxon>
    </lineage>
</organism>
<dbReference type="Gene3D" id="3.30.240.20">
    <property type="entry name" value="bsu07140 like domains"/>
    <property type="match status" value="2"/>
</dbReference>
<keyword evidence="3" id="KW-1003">Cell membrane</keyword>
<feature type="domain" description="YetF C-terminal" evidence="8">
    <location>
        <begin position="90"/>
        <end position="221"/>
    </location>
</feature>
<dbReference type="InterPro" id="IPR023090">
    <property type="entry name" value="UPF0702_alpha/beta_dom_sf"/>
</dbReference>
<evidence type="ECO:0000256" key="6">
    <source>
        <dbReference type="ARBA" id="ARBA00023136"/>
    </source>
</evidence>
<accession>A0ABU8F0D7</accession>
<evidence type="ECO:0000256" key="4">
    <source>
        <dbReference type="ARBA" id="ARBA00022692"/>
    </source>
</evidence>
<dbReference type="Pfam" id="PF04239">
    <property type="entry name" value="DUF421"/>
    <property type="match status" value="1"/>
</dbReference>
<keyword evidence="5 7" id="KW-1133">Transmembrane helix</keyword>
<keyword evidence="4 7" id="KW-0812">Transmembrane</keyword>
<reference evidence="9 10" key="1">
    <citation type="submission" date="2024-01" db="EMBL/GenBank/DDBJ databases">
        <title>Seven novel Bacillus-like species.</title>
        <authorList>
            <person name="Liu G."/>
        </authorList>
    </citation>
    <scope>NUCLEOTIDE SEQUENCE [LARGE SCALE GENOMIC DNA]</scope>
    <source>
        <strain evidence="9 10">FJAT-51614</strain>
    </source>
</reference>
<evidence type="ECO:0000256" key="1">
    <source>
        <dbReference type="ARBA" id="ARBA00004651"/>
    </source>
</evidence>
<feature type="transmembrane region" description="Helical" evidence="7">
    <location>
        <begin position="12"/>
        <end position="29"/>
    </location>
</feature>
<evidence type="ECO:0000256" key="5">
    <source>
        <dbReference type="ARBA" id="ARBA00022989"/>
    </source>
</evidence>
<dbReference type="PANTHER" id="PTHR34582:SF5">
    <property type="entry name" value="UPF0702 TRANSMEMBRANE PROTEIN YETF"/>
    <property type="match status" value="1"/>
</dbReference>
<comment type="subcellular location">
    <subcellularLocation>
        <location evidence="1">Cell membrane</location>
        <topology evidence="1">Multi-pass membrane protein</topology>
    </subcellularLocation>
</comment>
<dbReference type="RefSeq" id="WP_336495808.1">
    <property type="nucleotide sequence ID" value="NZ_JBAWSY010000001.1"/>
</dbReference>
<feature type="transmembrane region" description="Helical" evidence="7">
    <location>
        <begin position="41"/>
        <end position="61"/>
    </location>
</feature>
<dbReference type="PANTHER" id="PTHR34582">
    <property type="entry name" value="UPF0702 TRANSMEMBRANE PROTEIN YCAP"/>
    <property type="match status" value="1"/>
</dbReference>
<evidence type="ECO:0000256" key="7">
    <source>
        <dbReference type="SAM" id="Phobius"/>
    </source>
</evidence>
<dbReference type="InterPro" id="IPR007353">
    <property type="entry name" value="DUF421"/>
</dbReference>
<proteinExistence type="inferred from homology"/>
<name>A0ABU8F0D7_9BACI</name>
<comment type="caution">
    <text evidence="9">The sequence shown here is derived from an EMBL/GenBank/DDBJ whole genome shotgun (WGS) entry which is preliminary data.</text>
</comment>
<gene>
    <name evidence="9" type="ORF">WAX74_01085</name>
</gene>
<evidence type="ECO:0000259" key="8">
    <source>
        <dbReference type="Pfam" id="PF04239"/>
    </source>
</evidence>
<feature type="transmembrane region" description="Helical" evidence="7">
    <location>
        <begin position="67"/>
        <end position="89"/>
    </location>
</feature>
<dbReference type="EMBL" id="JBAWSY010000001">
    <property type="protein sequence ID" value="MEI4768249.1"/>
    <property type="molecule type" value="Genomic_DNA"/>
</dbReference>
<keyword evidence="6 7" id="KW-0472">Membrane</keyword>
<keyword evidence="10" id="KW-1185">Reference proteome</keyword>
<evidence type="ECO:0000256" key="2">
    <source>
        <dbReference type="ARBA" id="ARBA00006448"/>
    </source>
</evidence>
<sequence>MDFFYGQESLTMIQWVLRAIVSFGFLLIATKVMGRRSISQLRLIDFTIALVLGNILAHPLSDEGLGLGGSIISTTVLTILYLIIVLLSLKWKVFRSWLEPNPFPLIKNGEIKYKGLSKARITLDHLLSEARKASIVEIDQVSLAMWEPDGTISFYLSPQFQALTTSDMKIVKNAFCLPLTVIKNGEIEHKILNQAGKDITWLENKAKILNVTIHDILLATIDDNEVLKVYLYK</sequence>
<evidence type="ECO:0000313" key="9">
    <source>
        <dbReference type="EMBL" id="MEI4768249.1"/>
    </source>
</evidence>
<comment type="similarity">
    <text evidence="2">Belongs to the UPF0702 family.</text>
</comment>
<dbReference type="Proteomes" id="UP001364890">
    <property type="component" value="Unassembled WGS sequence"/>
</dbReference>